<keyword evidence="2" id="KW-1185">Reference proteome</keyword>
<dbReference type="PaxDb" id="123214-PERMA_1948"/>
<accession>C0QSQ5</accession>
<dbReference type="STRING" id="123214.PERMA_1948"/>
<evidence type="ECO:0000313" key="2">
    <source>
        <dbReference type="Proteomes" id="UP000001366"/>
    </source>
</evidence>
<gene>
    <name evidence="1" type="ordered locus">PERMA_1948</name>
</gene>
<reference evidence="1 2" key="1">
    <citation type="journal article" date="2009" name="J. Bacteriol.">
        <title>Complete and draft genome sequences of six members of the Aquificales.</title>
        <authorList>
            <person name="Reysenbach A.L."/>
            <person name="Hamamura N."/>
            <person name="Podar M."/>
            <person name="Griffiths E."/>
            <person name="Ferreira S."/>
            <person name="Hochstein R."/>
            <person name="Heidelberg J."/>
            <person name="Johnson J."/>
            <person name="Mead D."/>
            <person name="Pohorille A."/>
            <person name="Sarmiento M."/>
            <person name="Schweighofer K."/>
            <person name="Seshadri R."/>
            <person name="Voytek M.A."/>
        </authorList>
    </citation>
    <scope>NUCLEOTIDE SEQUENCE [LARGE SCALE GENOMIC DNA]</scope>
    <source>
        <strain evidence="2">DSM 14350 / EX-H1</strain>
    </source>
</reference>
<dbReference type="RefSeq" id="WP_012676542.1">
    <property type="nucleotide sequence ID" value="NC_012440.1"/>
</dbReference>
<evidence type="ECO:0000313" key="1">
    <source>
        <dbReference type="EMBL" id="ACO04304.1"/>
    </source>
</evidence>
<dbReference type="EMBL" id="CP001230">
    <property type="protein sequence ID" value="ACO04304.1"/>
    <property type="molecule type" value="Genomic_DNA"/>
</dbReference>
<proteinExistence type="predicted"/>
<name>C0QSQ5_PERMH</name>
<dbReference type="AlphaFoldDB" id="C0QSQ5"/>
<sequence length="184" mass="22089">MGQNELDFLKRHLKETLKEFSEKEKISISIQIISYISGVLAEYYRSIPRYLIDVKETDTFRLYKARGDVSLILVGFFTEWINRQNRPLKEEDYINAGKLNYWKAYYYLDKKYGDIIKAEKEKDYFSMLNDALLFIDLFKDISENFEIYTDLLKRYRLESESLSKFLDSFSSSRVMAFEKIFKNK</sequence>
<organism evidence="1 2">
    <name type="scientific">Persephonella marina (strain DSM 14350 / EX-H1)</name>
    <dbReference type="NCBI Taxonomy" id="123214"/>
    <lineage>
        <taxon>Bacteria</taxon>
        <taxon>Pseudomonadati</taxon>
        <taxon>Aquificota</taxon>
        <taxon>Aquificia</taxon>
        <taxon>Aquificales</taxon>
        <taxon>Hydrogenothermaceae</taxon>
        <taxon>Persephonella</taxon>
    </lineage>
</organism>
<dbReference type="KEGG" id="pmx:PERMA_1948"/>
<dbReference type="OrthoDB" id="12950at2"/>
<dbReference type="Proteomes" id="UP000001366">
    <property type="component" value="Chromosome"/>
</dbReference>
<protein>
    <submittedName>
        <fullName evidence="1">Uncharacterized protein</fullName>
    </submittedName>
</protein>
<dbReference type="HOGENOM" id="CLU_1466918_0_0_0"/>